<evidence type="ECO:0000313" key="2">
    <source>
        <dbReference type="EMBL" id="KKW08131.1"/>
    </source>
</evidence>
<dbReference type="AlphaFoldDB" id="A0A0G1VNV1"/>
<accession>A0A0G1VNV1</accession>
<dbReference type="GO" id="GO:0016758">
    <property type="term" value="F:hexosyltransferase activity"/>
    <property type="evidence" value="ECO:0007669"/>
    <property type="project" value="UniProtKB-ARBA"/>
</dbReference>
<evidence type="ECO:0000259" key="1">
    <source>
        <dbReference type="Pfam" id="PF00535"/>
    </source>
</evidence>
<sequence>MEQNTSITFSFIVRAYNAKKTLGRAIESALSQDFDGPYEVIVVDDGSTDGTAEVLSSFTDERISLIQQENKGLIGASQTGLEAARGVVIMLLDADDESFSHTIRTVMPKFADSSIDYVYGDYHEEFEGTTKLVKASDVFKVPAGGIAWRREKLRVAGGFVGDTIFPEYELLLRMWGSWRGTYIAESLFLYHRDVSSITGDRKLVERAIEIICAKFPERAEQVNLIRSYDPLAT</sequence>
<dbReference type="EMBL" id="LCPV01000001">
    <property type="protein sequence ID" value="KKW08131.1"/>
    <property type="molecule type" value="Genomic_DNA"/>
</dbReference>
<gene>
    <name evidence="2" type="ORF">UY39_C0001G0011</name>
</gene>
<dbReference type="Gene3D" id="3.90.550.10">
    <property type="entry name" value="Spore Coat Polysaccharide Biosynthesis Protein SpsA, Chain A"/>
    <property type="match status" value="1"/>
</dbReference>
<dbReference type="PANTHER" id="PTHR22916:SF3">
    <property type="entry name" value="UDP-GLCNAC:BETAGAL BETA-1,3-N-ACETYLGLUCOSAMINYLTRANSFERASE-LIKE PROTEIN 1"/>
    <property type="match status" value="1"/>
</dbReference>
<comment type="caution">
    <text evidence="2">The sequence shown here is derived from an EMBL/GenBank/DDBJ whole genome shotgun (WGS) entry which is preliminary data.</text>
</comment>
<dbReference type="Pfam" id="PF00535">
    <property type="entry name" value="Glycos_transf_2"/>
    <property type="match status" value="1"/>
</dbReference>
<evidence type="ECO:0000313" key="3">
    <source>
        <dbReference type="Proteomes" id="UP000034589"/>
    </source>
</evidence>
<keyword evidence="2" id="KW-0808">Transferase</keyword>
<dbReference type="PANTHER" id="PTHR22916">
    <property type="entry name" value="GLYCOSYLTRANSFERASE"/>
    <property type="match status" value="1"/>
</dbReference>
<dbReference type="InterPro" id="IPR029044">
    <property type="entry name" value="Nucleotide-diphossugar_trans"/>
</dbReference>
<feature type="domain" description="Glycosyltransferase 2-like" evidence="1">
    <location>
        <begin position="10"/>
        <end position="145"/>
    </location>
</feature>
<protein>
    <submittedName>
        <fullName evidence="2">Glycosyl transferase, family 2/glycosyl transferase family 8</fullName>
    </submittedName>
</protein>
<organism evidence="2 3">
    <name type="scientific">Candidatus Kaiserbacteria bacterium GW2011_GWC2_49_12</name>
    <dbReference type="NCBI Taxonomy" id="1618675"/>
    <lineage>
        <taxon>Bacteria</taxon>
        <taxon>Candidatus Kaiseribacteriota</taxon>
    </lineage>
</organism>
<name>A0A0G1VNV1_9BACT</name>
<reference evidence="2 3" key="1">
    <citation type="journal article" date="2015" name="Nature">
        <title>rRNA introns, odd ribosomes, and small enigmatic genomes across a large radiation of phyla.</title>
        <authorList>
            <person name="Brown C.T."/>
            <person name="Hug L.A."/>
            <person name="Thomas B.C."/>
            <person name="Sharon I."/>
            <person name="Castelle C.J."/>
            <person name="Singh A."/>
            <person name="Wilkins M.J."/>
            <person name="Williams K.H."/>
            <person name="Banfield J.F."/>
        </authorList>
    </citation>
    <scope>NUCLEOTIDE SEQUENCE [LARGE SCALE GENOMIC DNA]</scope>
</reference>
<proteinExistence type="predicted"/>
<dbReference type="InterPro" id="IPR001173">
    <property type="entry name" value="Glyco_trans_2-like"/>
</dbReference>
<dbReference type="CDD" id="cd00761">
    <property type="entry name" value="Glyco_tranf_GTA_type"/>
    <property type="match status" value="1"/>
</dbReference>
<dbReference type="SUPFAM" id="SSF53448">
    <property type="entry name" value="Nucleotide-diphospho-sugar transferases"/>
    <property type="match status" value="1"/>
</dbReference>
<dbReference type="Proteomes" id="UP000034589">
    <property type="component" value="Unassembled WGS sequence"/>
</dbReference>